<keyword evidence="2" id="KW-1185">Reference proteome</keyword>
<protein>
    <recommendedName>
        <fullName evidence="3">Knr4/Smi1-like domain-containing protein</fullName>
    </recommendedName>
</protein>
<organism evidence="1 2">
    <name type="scientific">Rhodococcus zopfii</name>
    <dbReference type="NCBI Taxonomy" id="43772"/>
    <lineage>
        <taxon>Bacteria</taxon>
        <taxon>Bacillati</taxon>
        <taxon>Actinomycetota</taxon>
        <taxon>Actinomycetes</taxon>
        <taxon>Mycobacteriales</taxon>
        <taxon>Nocardiaceae</taxon>
        <taxon>Rhodococcus</taxon>
    </lineage>
</organism>
<dbReference type="EMBL" id="WBMO01000001">
    <property type="protein sequence ID" value="MDV2474335.1"/>
    <property type="molecule type" value="Genomic_DNA"/>
</dbReference>
<reference evidence="1 2" key="1">
    <citation type="submission" date="2019-10" db="EMBL/GenBank/DDBJ databases">
        <title>Draft Genome Assembly of Rhodococcus zopfii DSM44189.</title>
        <authorList>
            <person name="Sutton J.M."/>
            <person name="Akob D.M."/>
            <person name="Bushman T.J."/>
        </authorList>
    </citation>
    <scope>NUCLEOTIDE SEQUENCE [LARGE SCALE GENOMIC DNA]</scope>
    <source>
        <strain evidence="1 2">DSM 44189</strain>
    </source>
</reference>
<dbReference type="Proteomes" id="UP001275440">
    <property type="component" value="Unassembled WGS sequence"/>
</dbReference>
<proteinExistence type="predicted"/>
<accession>A0ABU3WK30</accession>
<comment type="caution">
    <text evidence="1">The sequence shown here is derived from an EMBL/GenBank/DDBJ whole genome shotgun (WGS) entry which is preliminary data.</text>
</comment>
<gene>
    <name evidence="1" type="ORF">F8M49_01025</name>
</gene>
<evidence type="ECO:0000313" key="2">
    <source>
        <dbReference type="Proteomes" id="UP001275440"/>
    </source>
</evidence>
<name>A0ABU3WK30_9NOCA</name>
<evidence type="ECO:0008006" key="3">
    <source>
        <dbReference type="Google" id="ProtNLM"/>
    </source>
</evidence>
<evidence type="ECO:0000313" key="1">
    <source>
        <dbReference type="EMBL" id="MDV2474335.1"/>
    </source>
</evidence>
<sequence>MTIVPSEFPSPDDVGELSWRISLRKPDNTFVPLAGRSDDRGSALRDMVVKAHAYIEQNPGPYSDWIALHVNKNYVQVQGVIGRSLTVEAIAAKISAAFDEKAAAEADRERRQREINALPTLSPTPPSSVLSEWERTARWLSANTEIPDDEFRVPRTAADELESAAAGWPPELVEFLRLSAGAPRRLLPLNRLMTPSEIADSRTMMLGVWARLQADEPDMVEGNPSSQPAGTPAYSFLPEYIPFAGLDGYFLFIDTRPGPMHGCVTEYGRETTDDGGPKWHSLSSMLSDLATSLETGGIFDRMWLPHIVDHQLEWQTRP</sequence>